<dbReference type="AlphaFoldDB" id="A0A7R9T6F9"/>
<sequence length="352" mass="37997">MARPRATPASAWTHDARNRVAVGRGVRLRYVSRADVKFMHDEIFERECYGCAAIADASKRAGVVIDVGANVGLSALWFAARSDVVIACEPIPRTFAALVENVGARENRGGETTTRDAATTCGVRGVEIKGAARDGRGMATVYAHDVGVGAERRDAADFVEFPRAAGWATRENARDDAETTENLIAYVLDALKGDGGGDDGLESNVVVGAGRWLRARVADDDDDATPLRRLASVIASFVLRVAVRCVAAYMLSGARVVKRPVVTVSDLIEAHGLDSVDLLKIDVERAELDVLNGVDETDWGKIQRVHLECHDLNFDRAVEVLKSKGAFDVVRVDALFGSARLRNIRASRRVAS</sequence>
<dbReference type="EMBL" id="HBDX01007370">
    <property type="protein sequence ID" value="CAD8225596.1"/>
    <property type="molecule type" value="Transcribed_RNA"/>
</dbReference>
<organism evidence="2">
    <name type="scientific">Ostreococcus sp. 'lucimarinus'</name>
    <dbReference type="NCBI Taxonomy" id="242159"/>
    <lineage>
        <taxon>Eukaryota</taxon>
        <taxon>Viridiplantae</taxon>
        <taxon>Chlorophyta</taxon>
        <taxon>Mamiellophyceae</taxon>
        <taxon>Mamiellales</taxon>
        <taxon>Bathycoccaceae</taxon>
        <taxon>Ostreococcus</taxon>
    </lineage>
</organism>
<evidence type="ECO:0000259" key="1">
    <source>
        <dbReference type="Pfam" id="PF05050"/>
    </source>
</evidence>
<dbReference type="PANTHER" id="PTHR34203">
    <property type="entry name" value="METHYLTRANSFERASE, FKBM FAMILY PROTEIN"/>
    <property type="match status" value="1"/>
</dbReference>
<feature type="domain" description="Methyltransferase FkbM" evidence="1">
    <location>
        <begin position="66"/>
        <end position="313"/>
    </location>
</feature>
<dbReference type="InterPro" id="IPR052514">
    <property type="entry name" value="SAM-dependent_MTase"/>
</dbReference>
<name>A0A7R9T6F9_9CHLO</name>
<proteinExistence type="predicted"/>
<dbReference type="InterPro" id="IPR006342">
    <property type="entry name" value="FkbM_mtfrase"/>
</dbReference>
<dbReference type="NCBIfam" id="TIGR01444">
    <property type="entry name" value="fkbM_fam"/>
    <property type="match status" value="1"/>
</dbReference>
<accession>A0A7R9T6F9</accession>
<dbReference type="Pfam" id="PF05050">
    <property type="entry name" value="Methyltransf_21"/>
    <property type="match status" value="1"/>
</dbReference>
<dbReference type="InterPro" id="IPR029063">
    <property type="entry name" value="SAM-dependent_MTases_sf"/>
</dbReference>
<reference evidence="2" key="1">
    <citation type="submission" date="2021-01" db="EMBL/GenBank/DDBJ databases">
        <authorList>
            <person name="Corre E."/>
            <person name="Pelletier E."/>
            <person name="Niang G."/>
            <person name="Scheremetjew M."/>
            <person name="Finn R."/>
            <person name="Kale V."/>
            <person name="Holt S."/>
            <person name="Cochrane G."/>
            <person name="Meng A."/>
            <person name="Brown T."/>
            <person name="Cohen L."/>
        </authorList>
    </citation>
    <scope>NUCLEOTIDE SEQUENCE</scope>
    <source>
        <strain evidence="2">Clade-A-BCC118000</strain>
    </source>
</reference>
<dbReference type="Gene3D" id="3.40.50.150">
    <property type="entry name" value="Vaccinia Virus protein VP39"/>
    <property type="match status" value="2"/>
</dbReference>
<gene>
    <name evidence="2" type="ORF">OLUC0939_LOCUS6336</name>
</gene>
<protein>
    <recommendedName>
        <fullName evidence="1">Methyltransferase FkbM domain-containing protein</fullName>
    </recommendedName>
</protein>
<evidence type="ECO:0000313" key="2">
    <source>
        <dbReference type="EMBL" id="CAD8225596.1"/>
    </source>
</evidence>
<dbReference type="PANTHER" id="PTHR34203:SF15">
    <property type="entry name" value="SLL1173 PROTEIN"/>
    <property type="match status" value="1"/>
</dbReference>
<dbReference type="SUPFAM" id="SSF53335">
    <property type="entry name" value="S-adenosyl-L-methionine-dependent methyltransferases"/>
    <property type="match status" value="2"/>
</dbReference>